<evidence type="ECO:0000313" key="2">
    <source>
        <dbReference type="Proteomes" id="UP001377168"/>
    </source>
</evidence>
<comment type="caution">
    <text evidence="1">The sequence shown here is derived from an EMBL/GenBank/DDBJ whole genome shotgun (WGS) entry which is preliminary data.</text>
</comment>
<dbReference type="Proteomes" id="UP001377168">
    <property type="component" value="Unassembled WGS sequence"/>
</dbReference>
<name>A0ACC6PLC1_9ACTN</name>
<dbReference type="EMBL" id="JBBKAJ010000005">
    <property type="protein sequence ID" value="MEJ8632130.1"/>
    <property type="molecule type" value="Genomic_DNA"/>
</dbReference>
<accession>A0ACC6PLC1</accession>
<reference evidence="1" key="1">
    <citation type="submission" date="2024-03" db="EMBL/GenBank/DDBJ databases">
        <title>Novel Streptomyces species of biotechnological and ecological value are a feature of Machair soil.</title>
        <authorList>
            <person name="Prole J.R."/>
            <person name="Goodfellow M."/>
            <person name="Allenby N."/>
            <person name="Ward A.C."/>
        </authorList>
    </citation>
    <scope>NUCLEOTIDE SEQUENCE</scope>
    <source>
        <strain evidence="1">MS2.AVA.5</strain>
    </source>
</reference>
<gene>
    <name evidence="1" type="ORF">WKI67_01350</name>
</gene>
<proteinExistence type="predicted"/>
<protein>
    <submittedName>
        <fullName evidence="1">Uncharacterized protein</fullName>
    </submittedName>
</protein>
<evidence type="ECO:0000313" key="1">
    <source>
        <dbReference type="EMBL" id="MEJ8632130.1"/>
    </source>
</evidence>
<keyword evidence="2" id="KW-1185">Reference proteome</keyword>
<organism evidence="1 2">
    <name type="scientific">Streptomyces achmelvichensis</name>
    <dbReference type="NCBI Taxonomy" id="3134111"/>
    <lineage>
        <taxon>Bacteria</taxon>
        <taxon>Bacillati</taxon>
        <taxon>Actinomycetota</taxon>
        <taxon>Actinomycetes</taxon>
        <taxon>Kitasatosporales</taxon>
        <taxon>Streptomycetaceae</taxon>
        <taxon>Streptomyces</taxon>
    </lineage>
</organism>
<sequence>MGKTVSTFEERFCAATPGRLSAATRFRLDNLIAEDRARTERVAGARSSPSWRRTRVRWGWGWTGWRR</sequence>